<evidence type="ECO:0000259" key="2">
    <source>
        <dbReference type="Pfam" id="PF01551"/>
    </source>
</evidence>
<name>A0A9W6NNU3_9ACTN</name>
<proteinExistence type="predicted"/>
<protein>
    <recommendedName>
        <fullName evidence="2">M23ase beta-sheet core domain-containing protein</fullName>
    </recommendedName>
</protein>
<comment type="caution">
    <text evidence="3">The sequence shown here is derived from an EMBL/GenBank/DDBJ whole genome shotgun (WGS) entry which is preliminary data.</text>
</comment>
<dbReference type="PANTHER" id="PTHR21666:SF270">
    <property type="entry name" value="MUREIN HYDROLASE ACTIVATOR ENVC"/>
    <property type="match status" value="1"/>
</dbReference>
<keyword evidence="1" id="KW-0472">Membrane</keyword>
<keyword evidence="4" id="KW-1185">Reference proteome</keyword>
<dbReference type="InterPro" id="IPR011055">
    <property type="entry name" value="Dup_hybrid_motif"/>
</dbReference>
<sequence>MSVIGGDEDFEEPRRTRFIGPALLAVVGAALLLVCCAGAAVAFFFDAKRNTQNYDIGCGDGQLVNVSANMPSHRELSEEQVRNAAVIVRVGQDLKVPPRGWVIAVATAMQESSLVNLKYLGSRNDHDSLGLFQQRPSTGWGTPEQIMDPQYAARKFYEKLVTIPGWERMSLTQAAQKVQRSAYPDAYAKHEQLASTVVNSLTGGAARSAAGSTTLQCVTGNQIAASGWTVPVVAEVGSGFRTADRPTHQGVDLIVDRYTRIGAAAAGIVVKVRCQAHLANGTDWGCGRDGSPSVLGCGWYVEIQHANGFLTRYCHMVKQPSVVVGQHVAPGQEIGFTGTTGHSSGPHVHFEVHRNSDPSNNGAIDPVPFMQQMGAPLGMKP</sequence>
<feature type="domain" description="M23ase beta-sheet core" evidence="2">
    <location>
        <begin position="247"/>
        <end position="360"/>
    </location>
</feature>
<organism evidence="3 4">
    <name type="scientific">Dactylosporangium matsuzakiense</name>
    <dbReference type="NCBI Taxonomy" id="53360"/>
    <lineage>
        <taxon>Bacteria</taxon>
        <taxon>Bacillati</taxon>
        <taxon>Actinomycetota</taxon>
        <taxon>Actinomycetes</taxon>
        <taxon>Micromonosporales</taxon>
        <taxon>Micromonosporaceae</taxon>
        <taxon>Dactylosporangium</taxon>
    </lineage>
</organism>
<feature type="transmembrane region" description="Helical" evidence="1">
    <location>
        <begin position="22"/>
        <end position="45"/>
    </location>
</feature>
<dbReference type="Proteomes" id="UP001143480">
    <property type="component" value="Unassembled WGS sequence"/>
</dbReference>
<dbReference type="CDD" id="cd12797">
    <property type="entry name" value="M23_peptidase"/>
    <property type="match status" value="1"/>
</dbReference>
<dbReference type="Pfam" id="PF01551">
    <property type="entry name" value="Peptidase_M23"/>
    <property type="match status" value="1"/>
</dbReference>
<keyword evidence="1" id="KW-1133">Transmembrane helix</keyword>
<dbReference type="PANTHER" id="PTHR21666">
    <property type="entry name" value="PEPTIDASE-RELATED"/>
    <property type="match status" value="1"/>
</dbReference>
<dbReference type="InterPro" id="IPR050570">
    <property type="entry name" value="Cell_wall_metabolism_enzyme"/>
</dbReference>
<dbReference type="AlphaFoldDB" id="A0A9W6NNU3"/>
<dbReference type="EMBL" id="BSFP01000044">
    <property type="protein sequence ID" value="GLL04360.1"/>
    <property type="molecule type" value="Genomic_DNA"/>
</dbReference>
<dbReference type="GO" id="GO:0004222">
    <property type="term" value="F:metalloendopeptidase activity"/>
    <property type="evidence" value="ECO:0007669"/>
    <property type="project" value="TreeGrafter"/>
</dbReference>
<reference evidence="3" key="1">
    <citation type="journal article" date="2014" name="Int. J. Syst. Evol. Microbiol.">
        <title>Complete genome sequence of Corynebacterium casei LMG S-19264T (=DSM 44701T), isolated from a smear-ripened cheese.</title>
        <authorList>
            <consortium name="US DOE Joint Genome Institute (JGI-PGF)"/>
            <person name="Walter F."/>
            <person name="Albersmeier A."/>
            <person name="Kalinowski J."/>
            <person name="Ruckert C."/>
        </authorList>
    </citation>
    <scope>NUCLEOTIDE SEQUENCE</scope>
    <source>
        <strain evidence="3">VKM Ac-1321</strain>
    </source>
</reference>
<evidence type="ECO:0000313" key="4">
    <source>
        <dbReference type="Proteomes" id="UP001143480"/>
    </source>
</evidence>
<reference evidence="3" key="2">
    <citation type="submission" date="2023-01" db="EMBL/GenBank/DDBJ databases">
        <authorList>
            <person name="Sun Q."/>
            <person name="Evtushenko L."/>
        </authorList>
    </citation>
    <scope>NUCLEOTIDE SEQUENCE</scope>
    <source>
        <strain evidence="3">VKM Ac-1321</strain>
    </source>
</reference>
<dbReference type="InterPro" id="IPR016047">
    <property type="entry name" value="M23ase_b-sheet_dom"/>
</dbReference>
<dbReference type="SUPFAM" id="SSF51261">
    <property type="entry name" value="Duplicated hybrid motif"/>
    <property type="match status" value="1"/>
</dbReference>
<evidence type="ECO:0000256" key="1">
    <source>
        <dbReference type="SAM" id="Phobius"/>
    </source>
</evidence>
<accession>A0A9W6NNU3</accession>
<keyword evidence="1" id="KW-0812">Transmembrane</keyword>
<dbReference type="Gene3D" id="2.70.70.10">
    <property type="entry name" value="Glucose Permease (Domain IIA)"/>
    <property type="match status" value="1"/>
</dbReference>
<gene>
    <name evidence="3" type="ORF">GCM10017581_061070</name>
</gene>
<evidence type="ECO:0000313" key="3">
    <source>
        <dbReference type="EMBL" id="GLL04360.1"/>
    </source>
</evidence>